<organism evidence="1 2">
    <name type="scientific">Roseibium aggregatum</name>
    <dbReference type="NCBI Taxonomy" id="187304"/>
    <lineage>
        <taxon>Bacteria</taxon>
        <taxon>Pseudomonadati</taxon>
        <taxon>Pseudomonadota</taxon>
        <taxon>Alphaproteobacteria</taxon>
        <taxon>Hyphomicrobiales</taxon>
        <taxon>Stappiaceae</taxon>
        <taxon>Roseibium</taxon>
    </lineage>
</organism>
<dbReference type="OrthoDB" id="7678776at2"/>
<keyword evidence="2" id="KW-1185">Reference proteome</keyword>
<dbReference type="EMBL" id="CXST01000001">
    <property type="protein sequence ID" value="CTQ42095.1"/>
    <property type="molecule type" value="Genomic_DNA"/>
</dbReference>
<dbReference type="AlphaFoldDB" id="A0A0M6XW78"/>
<accession>A0A0M6XW78</accession>
<evidence type="ECO:0000313" key="1">
    <source>
        <dbReference type="EMBL" id="CTQ42095.1"/>
    </source>
</evidence>
<dbReference type="Proteomes" id="UP000048926">
    <property type="component" value="Unassembled WGS sequence"/>
</dbReference>
<proteinExistence type="predicted"/>
<gene>
    <name evidence="1" type="ORF">LAL4801_00517</name>
</gene>
<sequence length="82" mass="9536">MHYEFLKRLEGYVPEHVRPVTRAPEKIAPVELKAAIDDANLTEMWDMILTLDYSVSDPTDLSPEKRDEFLNVMSLLLKAFDR</sequence>
<dbReference type="RefSeq" id="WP_055654038.1">
    <property type="nucleotide sequence ID" value="NZ_CP045617.1"/>
</dbReference>
<dbReference type="KEGG" id="lagg:B0E33_27505"/>
<protein>
    <submittedName>
        <fullName evidence="1">Uncharacterized protein</fullName>
    </submittedName>
</protein>
<evidence type="ECO:0000313" key="2">
    <source>
        <dbReference type="Proteomes" id="UP000048926"/>
    </source>
</evidence>
<name>A0A0M6XW78_9HYPH</name>
<reference evidence="2" key="1">
    <citation type="submission" date="2015-07" db="EMBL/GenBank/DDBJ databases">
        <authorList>
            <person name="Rodrigo-Torres Lidia"/>
            <person name="Arahal R.David."/>
        </authorList>
    </citation>
    <scope>NUCLEOTIDE SEQUENCE [LARGE SCALE GENOMIC DNA]</scope>
    <source>
        <strain evidence="2">CECT 4801</strain>
    </source>
</reference>